<protein>
    <submittedName>
        <fullName evidence="2">Uncharacterized protein</fullName>
    </submittedName>
</protein>
<organism evidence="2 3">
    <name type="scientific">Phialemonium thermophilum</name>
    <dbReference type="NCBI Taxonomy" id="223376"/>
    <lineage>
        <taxon>Eukaryota</taxon>
        <taxon>Fungi</taxon>
        <taxon>Dikarya</taxon>
        <taxon>Ascomycota</taxon>
        <taxon>Pezizomycotina</taxon>
        <taxon>Sordariomycetes</taxon>
        <taxon>Sordariomycetidae</taxon>
        <taxon>Cephalothecales</taxon>
        <taxon>Cephalothecaceae</taxon>
        <taxon>Phialemonium</taxon>
    </lineage>
</organism>
<name>A0ABR3XAY6_9PEZI</name>
<evidence type="ECO:0000313" key="3">
    <source>
        <dbReference type="Proteomes" id="UP001586593"/>
    </source>
</evidence>
<sequence>MVDAGQVGAGLFVIGKVLVRGGGDVVLLHEVLRKSLAPLHPSSFLGRPKARYPGGAEVALNASDEWGLGAWDDEVHTELLSKGHETGKIVGRDTCVVGHLGKAGGASVSRHDHDGLDARRLAQLPGQRMLPSAIANEKDAKRRHRDKFQRRLKSSLTFYGRNGDSRRTDSSLRSA</sequence>
<dbReference type="EMBL" id="JAZHXJ010000132">
    <property type="protein sequence ID" value="KAL1872788.1"/>
    <property type="molecule type" value="Genomic_DNA"/>
</dbReference>
<proteinExistence type="predicted"/>
<evidence type="ECO:0000256" key="1">
    <source>
        <dbReference type="SAM" id="MobiDB-lite"/>
    </source>
</evidence>
<feature type="region of interest" description="Disordered" evidence="1">
    <location>
        <begin position="155"/>
        <end position="175"/>
    </location>
</feature>
<reference evidence="2 3" key="1">
    <citation type="journal article" date="2024" name="Commun. Biol.">
        <title>Comparative genomic analysis of thermophilic fungi reveals convergent evolutionary adaptations and gene losses.</title>
        <authorList>
            <person name="Steindorff A.S."/>
            <person name="Aguilar-Pontes M.V."/>
            <person name="Robinson A.J."/>
            <person name="Andreopoulos B."/>
            <person name="LaButti K."/>
            <person name="Kuo A."/>
            <person name="Mondo S."/>
            <person name="Riley R."/>
            <person name="Otillar R."/>
            <person name="Haridas S."/>
            <person name="Lipzen A."/>
            <person name="Grimwood J."/>
            <person name="Schmutz J."/>
            <person name="Clum A."/>
            <person name="Reid I.D."/>
            <person name="Moisan M.C."/>
            <person name="Butler G."/>
            <person name="Nguyen T.T.M."/>
            <person name="Dewar K."/>
            <person name="Conant G."/>
            <person name="Drula E."/>
            <person name="Henrissat B."/>
            <person name="Hansel C."/>
            <person name="Singer S."/>
            <person name="Hutchinson M.I."/>
            <person name="de Vries R.P."/>
            <person name="Natvig D.O."/>
            <person name="Powell A.J."/>
            <person name="Tsang A."/>
            <person name="Grigoriev I.V."/>
        </authorList>
    </citation>
    <scope>NUCLEOTIDE SEQUENCE [LARGE SCALE GENOMIC DNA]</scope>
    <source>
        <strain evidence="2 3">ATCC 24622</strain>
    </source>
</reference>
<feature type="compositionally biased region" description="Basic and acidic residues" evidence="1">
    <location>
        <begin position="163"/>
        <end position="175"/>
    </location>
</feature>
<keyword evidence="3" id="KW-1185">Reference proteome</keyword>
<comment type="caution">
    <text evidence="2">The sequence shown here is derived from an EMBL/GenBank/DDBJ whole genome shotgun (WGS) entry which is preliminary data.</text>
</comment>
<evidence type="ECO:0000313" key="2">
    <source>
        <dbReference type="EMBL" id="KAL1872788.1"/>
    </source>
</evidence>
<accession>A0ABR3XAY6</accession>
<dbReference type="Proteomes" id="UP001586593">
    <property type="component" value="Unassembled WGS sequence"/>
</dbReference>
<gene>
    <name evidence="2" type="ORF">VTK73DRAFT_1338</name>
</gene>